<evidence type="ECO:0000313" key="2">
    <source>
        <dbReference type="EMBL" id="EQD68646.1"/>
    </source>
</evidence>
<reference evidence="2" key="2">
    <citation type="journal article" date="2014" name="ISME J.">
        <title>Microbial stratification in low pH oxic and suboxic macroscopic growths along an acid mine drainage.</title>
        <authorList>
            <person name="Mendez-Garcia C."/>
            <person name="Mesa V."/>
            <person name="Sprenger R.R."/>
            <person name="Richter M."/>
            <person name="Diez M.S."/>
            <person name="Solano J."/>
            <person name="Bargiela R."/>
            <person name="Golyshina O.V."/>
            <person name="Manteca A."/>
            <person name="Ramos J.L."/>
            <person name="Gallego J.R."/>
            <person name="Llorente I."/>
            <person name="Martins Dos Santos V.A."/>
            <person name="Jensen O.N."/>
            <person name="Pelaez A.I."/>
            <person name="Sanchez J."/>
            <person name="Ferrer M."/>
        </authorList>
    </citation>
    <scope>NUCLEOTIDE SEQUENCE</scope>
</reference>
<dbReference type="InterPro" id="IPR036397">
    <property type="entry name" value="RNaseH_sf"/>
</dbReference>
<dbReference type="Pfam" id="PF03104">
    <property type="entry name" value="DNA_pol_B_exo1"/>
    <property type="match status" value="1"/>
</dbReference>
<dbReference type="InterPro" id="IPR012337">
    <property type="entry name" value="RNaseH-like_sf"/>
</dbReference>
<dbReference type="SUPFAM" id="SSF53098">
    <property type="entry name" value="Ribonuclease H-like"/>
    <property type="match status" value="1"/>
</dbReference>
<proteinExistence type="predicted"/>
<sequence length="207" mass="24037">MNFYEAKLKFIKNTIGKANRVLSFDLETLVKDSSFLNQERIIAISVTTSDGKTDVFTSEADSDEEEYAILKKFNDLIGNFKPEVITGFNHAAYDIPLIYTKLVKLSYSRQLWHLKFFLGTSFIADMMYICAMDLFPDTGEYKIRGLRKVLEMPKYLLLPLERKKDLVIIDGKNIAEAIEMLWKSDRNKFIQYCEGDTKDVITLYDYI</sequence>
<protein>
    <submittedName>
        <fullName evidence="2">DNA polymerase elongation subunit</fullName>
    </submittedName>
</protein>
<comment type="caution">
    <text evidence="2">The sequence shown here is derived from an EMBL/GenBank/DDBJ whole genome shotgun (WGS) entry which is preliminary data.</text>
</comment>
<dbReference type="GO" id="GO:0003676">
    <property type="term" value="F:nucleic acid binding"/>
    <property type="evidence" value="ECO:0007669"/>
    <property type="project" value="InterPro"/>
</dbReference>
<feature type="domain" description="DNA-directed DNA polymerase family B exonuclease" evidence="1">
    <location>
        <begin position="17"/>
        <end position="106"/>
    </location>
</feature>
<dbReference type="AlphaFoldDB" id="T1B6T7"/>
<dbReference type="InterPro" id="IPR006133">
    <property type="entry name" value="DNA-dir_DNA_pol_B_exonuc"/>
</dbReference>
<evidence type="ECO:0000259" key="1">
    <source>
        <dbReference type="Pfam" id="PF03104"/>
    </source>
</evidence>
<organism evidence="2">
    <name type="scientific">mine drainage metagenome</name>
    <dbReference type="NCBI Taxonomy" id="410659"/>
    <lineage>
        <taxon>unclassified sequences</taxon>
        <taxon>metagenomes</taxon>
        <taxon>ecological metagenomes</taxon>
    </lineage>
</organism>
<dbReference type="EMBL" id="AUZX01005224">
    <property type="protein sequence ID" value="EQD68646.1"/>
    <property type="molecule type" value="Genomic_DNA"/>
</dbReference>
<feature type="non-terminal residue" evidence="2">
    <location>
        <position position="207"/>
    </location>
</feature>
<name>T1B6T7_9ZZZZ</name>
<dbReference type="Gene3D" id="3.30.420.10">
    <property type="entry name" value="Ribonuclease H-like superfamily/Ribonuclease H"/>
    <property type="match status" value="1"/>
</dbReference>
<gene>
    <name evidence="2" type="ORF">B1A_07233</name>
</gene>
<accession>T1B6T7</accession>
<reference evidence="2" key="1">
    <citation type="submission" date="2013-08" db="EMBL/GenBank/DDBJ databases">
        <authorList>
            <person name="Mendez C."/>
            <person name="Richter M."/>
            <person name="Ferrer M."/>
            <person name="Sanchez J."/>
        </authorList>
    </citation>
    <scope>NUCLEOTIDE SEQUENCE</scope>
</reference>